<feature type="region of interest" description="Disordered" evidence="1">
    <location>
        <begin position="1"/>
        <end position="59"/>
    </location>
</feature>
<evidence type="ECO:0000256" key="1">
    <source>
        <dbReference type="SAM" id="MobiDB-lite"/>
    </source>
</evidence>
<proteinExistence type="predicted"/>
<feature type="compositionally biased region" description="Polar residues" evidence="1">
    <location>
        <begin position="19"/>
        <end position="28"/>
    </location>
</feature>
<name>A0A8T1W4N4_9STRA</name>
<evidence type="ECO:0000313" key="2">
    <source>
        <dbReference type="EMBL" id="KAG7388872.1"/>
    </source>
</evidence>
<keyword evidence="3" id="KW-1185">Reference proteome</keyword>
<feature type="compositionally biased region" description="Basic and acidic residues" evidence="1">
    <location>
        <begin position="1"/>
        <end position="11"/>
    </location>
</feature>
<dbReference type="Proteomes" id="UP000694044">
    <property type="component" value="Unassembled WGS sequence"/>
</dbReference>
<gene>
    <name evidence="2" type="ORF">PHYPSEUDO_011706</name>
</gene>
<reference evidence="2" key="1">
    <citation type="submission" date="2021-02" db="EMBL/GenBank/DDBJ databases">
        <authorList>
            <person name="Palmer J.M."/>
        </authorList>
    </citation>
    <scope>NUCLEOTIDE SEQUENCE</scope>
    <source>
        <strain evidence="2">SCRP734</strain>
    </source>
</reference>
<dbReference type="EMBL" id="JAGDFM010000053">
    <property type="protein sequence ID" value="KAG7388872.1"/>
    <property type="molecule type" value="Genomic_DNA"/>
</dbReference>
<organism evidence="2 3">
    <name type="scientific">Phytophthora pseudosyringae</name>
    <dbReference type="NCBI Taxonomy" id="221518"/>
    <lineage>
        <taxon>Eukaryota</taxon>
        <taxon>Sar</taxon>
        <taxon>Stramenopiles</taxon>
        <taxon>Oomycota</taxon>
        <taxon>Peronosporomycetes</taxon>
        <taxon>Peronosporales</taxon>
        <taxon>Peronosporaceae</taxon>
        <taxon>Phytophthora</taxon>
    </lineage>
</organism>
<feature type="region of interest" description="Disordered" evidence="1">
    <location>
        <begin position="131"/>
        <end position="163"/>
    </location>
</feature>
<evidence type="ECO:0000313" key="3">
    <source>
        <dbReference type="Proteomes" id="UP000694044"/>
    </source>
</evidence>
<feature type="region of interest" description="Disordered" evidence="1">
    <location>
        <begin position="73"/>
        <end position="106"/>
    </location>
</feature>
<sequence length="163" mass="17877">MKRGTPEERRWKNGLRQGARTSGASASMPSPMVRRTSGPRRPRAETKKSSGNPATTTPLVATAALQTYLRSDIDAQSRIPRPGAESGGKWVSVSPDETRLSSATNVQRSEVKRLESGKPTQLRVPVDTKIEASASRAESPLSRFQKHVRMSRSRSFLRGSNFS</sequence>
<protein>
    <submittedName>
        <fullName evidence="2">Uncharacterized protein</fullName>
    </submittedName>
</protein>
<dbReference type="OrthoDB" id="10479158at2759"/>
<comment type="caution">
    <text evidence="2">The sequence shown here is derived from an EMBL/GenBank/DDBJ whole genome shotgun (WGS) entry which is preliminary data.</text>
</comment>
<dbReference type="AlphaFoldDB" id="A0A8T1W4N4"/>
<accession>A0A8T1W4N4</accession>